<sequence length="555" mass="61091">MPRSSRQSTYTYNDNFRPPPPPGYRGGDVHYQSPEVSPQFLFSFVLGSLLIIYHILHGLLRWPPLLELLFTIVGTVMGQGTREMLQSVFSHGAARSVRTRAASLVGYGDGGTFVGGLWNMGNTCYQNSVLQAMASLSHLKPHLMSLSISEEEDYMNPSGALASLIATLNALSPSPRAFTPSPIIVRGTDNSGWIYNEQQDAQEYFQKLTGALEKEVSRFLERKKRSATRGLEAIAEIVRGERVQDPESIATLEKEYRSPFEGLFAQRVGCLQCGYVESISLQRFTSLSLSLPPTWTCTLEECLEEFTAIEQIQEVDCDKCTLKSLHKQLLSLASTPLSADVQSQIQARIAALAAAIDDDNFDPKIPGVKISPRQKVSTTKTKQTMIARAPQVLVLHLNRSQYDVVTGMTGKNHAAVSFPARMDLGRLGVVTRHDVAEGSWGLAVDPARSMSGRVPAWFLQGSGSGETLVQTPTDEGADTDGATDTEETEAETENEKEKEDVHQPVAATTTLSVNGERLSYDLKSVVAHYGGHHNGHYVCYRKQHGQWFKISDHDV</sequence>
<evidence type="ECO:0000256" key="6">
    <source>
        <dbReference type="ARBA" id="ARBA00022801"/>
    </source>
</evidence>
<feature type="domain" description="USP" evidence="10">
    <location>
        <begin position="115"/>
        <end position="555"/>
    </location>
</feature>
<protein>
    <recommendedName>
        <fullName evidence="3">ubiquitinyl hydrolase 1</fullName>
        <ecNumber evidence="3">3.4.19.12</ecNumber>
    </recommendedName>
</protein>
<keyword evidence="5" id="KW-0833">Ubl conjugation pathway</keyword>
<evidence type="ECO:0000256" key="8">
    <source>
        <dbReference type="SAM" id="MobiDB-lite"/>
    </source>
</evidence>
<feature type="compositionally biased region" description="Acidic residues" evidence="8">
    <location>
        <begin position="475"/>
        <end position="492"/>
    </location>
</feature>
<organism evidence="11 12">
    <name type="scientific">Morchella conica CCBAS932</name>
    <dbReference type="NCBI Taxonomy" id="1392247"/>
    <lineage>
        <taxon>Eukaryota</taxon>
        <taxon>Fungi</taxon>
        <taxon>Dikarya</taxon>
        <taxon>Ascomycota</taxon>
        <taxon>Pezizomycotina</taxon>
        <taxon>Pezizomycetes</taxon>
        <taxon>Pezizales</taxon>
        <taxon>Morchellaceae</taxon>
        <taxon>Morchella</taxon>
    </lineage>
</organism>
<dbReference type="InParanoid" id="A0A3N4KFA6"/>
<dbReference type="PROSITE" id="PS50235">
    <property type="entry name" value="USP_3"/>
    <property type="match status" value="1"/>
</dbReference>
<dbReference type="PANTHER" id="PTHR24006">
    <property type="entry name" value="UBIQUITIN CARBOXYL-TERMINAL HYDROLASE"/>
    <property type="match status" value="1"/>
</dbReference>
<keyword evidence="6" id="KW-0378">Hydrolase</keyword>
<dbReference type="GO" id="GO:0005634">
    <property type="term" value="C:nucleus"/>
    <property type="evidence" value="ECO:0007669"/>
    <property type="project" value="TreeGrafter"/>
</dbReference>
<name>A0A3N4KFA6_9PEZI</name>
<dbReference type="PROSITE" id="PS00973">
    <property type="entry name" value="USP_2"/>
    <property type="match status" value="1"/>
</dbReference>
<proteinExistence type="inferred from homology"/>
<feature type="region of interest" description="Disordered" evidence="8">
    <location>
        <begin position="1"/>
        <end position="26"/>
    </location>
</feature>
<dbReference type="PANTHER" id="PTHR24006:SF888">
    <property type="entry name" value="UBIQUITIN CARBOXYL-TERMINAL HYDROLASE 30"/>
    <property type="match status" value="1"/>
</dbReference>
<dbReference type="SUPFAM" id="SSF54001">
    <property type="entry name" value="Cysteine proteinases"/>
    <property type="match status" value="1"/>
</dbReference>
<dbReference type="InterPro" id="IPR028889">
    <property type="entry name" value="USP"/>
</dbReference>
<dbReference type="GO" id="GO:0016579">
    <property type="term" value="P:protein deubiquitination"/>
    <property type="evidence" value="ECO:0007669"/>
    <property type="project" value="InterPro"/>
</dbReference>
<evidence type="ECO:0000256" key="7">
    <source>
        <dbReference type="ARBA" id="ARBA00022807"/>
    </source>
</evidence>
<dbReference type="GO" id="GO:0005829">
    <property type="term" value="C:cytosol"/>
    <property type="evidence" value="ECO:0007669"/>
    <property type="project" value="TreeGrafter"/>
</dbReference>
<reference evidence="11 12" key="1">
    <citation type="journal article" date="2018" name="Nat. Ecol. Evol.">
        <title>Pezizomycetes genomes reveal the molecular basis of ectomycorrhizal truffle lifestyle.</title>
        <authorList>
            <person name="Murat C."/>
            <person name="Payen T."/>
            <person name="Noel B."/>
            <person name="Kuo A."/>
            <person name="Morin E."/>
            <person name="Chen J."/>
            <person name="Kohler A."/>
            <person name="Krizsan K."/>
            <person name="Balestrini R."/>
            <person name="Da Silva C."/>
            <person name="Montanini B."/>
            <person name="Hainaut M."/>
            <person name="Levati E."/>
            <person name="Barry K.W."/>
            <person name="Belfiori B."/>
            <person name="Cichocki N."/>
            <person name="Clum A."/>
            <person name="Dockter R.B."/>
            <person name="Fauchery L."/>
            <person name="Guy J."/>
            <person name="Iotti M."/>
            <person name="Le Tacon F."/>
            <person name="Lindquist E.A."/>
            <person name="Lipzen A."/>
            <person name="Malagnac F."/>
            <person name="Mello A."/>
            <person name="Molinier V."/>
            <person name="Miyauchi S."/>
            <person name="Poulain J."/>
            <person name="Riccioni C."/>
            <person name="Rubini A."/>
            <person name="Sitrit Y."/>
            <person name="Splivallo R."/>
            <person name="Traeger S."/>
            <person name="Wang M."/>
            <person name="Zifcakova L."/>
            <person name="Wipf D."/>
            <person name="Zambonelli A."/>
            <person name="Paolocci F."/>
            <person name="Nowrousian M."/>
            <person name="Ottonello S."/>
            <person name="Baldrian P."/>
            <person name="Spatafora J.W."/>
            <person name="Henrissat B."/>
            <person name="Nagy L.G."/>
            <person name="Aury J.M."/>
            <person name="Wincker P."/>
            <person name="Grigoriev I.V."/>
            <person name="Bonfante P."/>
            <person name="Martin F.M."/>
        </authorList>
    </citation>
    <scope>NUCLEOTIDE SEQUENCE [LARGE SCALE GENOMIC DNA]</scope>
    <source>
        <strain evidence="11 12">CCBAS932</strain>
    </source>
</reference>
<dbReference type="GO" id="GO:0006508">
    <property type="term" value="P:proteolysis"/>
    <property type="evidence" value="ECO:0007669"/>
    <property type="project" value="UniProtKB-KW"/>
</dbReference>
<keyword evidence="4" id="KW-0645">Protease</keyword>
<gene>
    <name evidence="11" type="ORF">P167DRAFT_319899</name>
</gene>
<evidence type="ECO:0000256" key="4">
    <source>
        <dbReference type="ARBA" id="ARBA00022670"/>
    </source>
</evidence>
<dbReference type="CDD" id="cd02662">
    <property type="entry name" value="Peptidase_C19F"/>
    <property type="match status" value="1"/>
</dbReference>
<comment type="similarity">
    <text evidence="2">Belongs to the peptidase C19 family.</text>
</comment>
<evidence type="ECO:0000313" key="11">
    <source>
        <dbReference type="EMBL" id="RPB09167.1"/>
    </source>
</evidence>
<keyword evidence="7" id="KW-0788">Thiol protease</keyword>
<evidence type="ECO:0000256" key="2">
    <source>
        <dbReference type="ARBA" id="ARBA00009085"/>
    </source>
</evidence>
<keyword evidence="9" id="KW-1133">Transmembrane helix</keyword>
<accession>A0A3N4KFA6</accession>
<dbReference type="InterPro" id="IPR050164">
    <property type="entry name" value="Peptidase_C19"/>
</dbReference>
<dbReference type="Proteomes" id="UP000277580">
    <property type="component" value="Unassembled WGS sequence"/>
</dbReference>
<dbReference type="InterPro" id="IPR018200">
    <property type="entry name" value="USP_CS"/>
</dbReference>
<evidence type="ECO:0000256" key="3">
    <source>
        <dbReference type="ARBA" id="ARBA00012759"/>
    </source>
</evidence>
<feature type="region of interest" description="Disordered" evidence="8">
    <location>
        <begin position="462"/>
        <end position="502"/>
    </location>
</feature>
<dbReference type="OrthoDB" id="2020758at2759"/>
<evidence type="ECO:0000256" key="9">
    <source>
        <dbReference type="SAM" id="Phobius"/>
    </source>
</evidence>
<comment type="catalytic activity">
    <reaction evidence="1">
        <text>Thiol-dependent hydrolysis of ester, thioester, amide, peptide and isopeptide bonds formed by the C-terminal Gly of ubiquitin (a 76-residue protein attached to proteins as an intracellular targeting signal).</text>
        <dbReference type="EC" id="3.4.19.12"/>
    </reaction>
</comment>
<evidence type="ECO:0000256" key="5">
    <source>
        <dbReference type="ARBA" id="ARBA00022786"/>
    </source>
</evidence>
<feature type="transmembrane region" description="Helical" evidence="9">
    <location>
        <begin position="40"/>
        <end position="60"/>
    </location>
</feature>
<evidence type="ECO:0000259" key="10">
    <source>
        <dbReference type="PROSITE" id="PS50235"/>
    </source>
</evidence>
<feature type="compositionally biased region" description="Basic and acidic residues" evidence="8">
    <location>
        <begin position="493"/>
        <end position="502"/>
    </location>
</feature>
<dbReference type="STRING" id="1392247.A0A3N4KFA6"/>
<dbReference type="EC" id="3.4.19.12" evidence="3"/>
<keyword evidence="9" id="KW-0472">Membrane</keyword>
<keyword evidence="9" id="KW-0812">Transmembrane</keyword>
<dbReference type="GO" id="GO:0004843">
    <property type="term" value="F:cysteine-type deubiquitinase activity"/>
    <property type="evidence" value="ECO:0007669"/>
    <property type="project" value="UniProtKB-EC"/>
</dbReference>
<evidence type="ECO:0000313" key="12">
    <source>
        <dbReference type="Proteomes" id="UP000277580"/>
    </source>
</evidence>
<dbReference type="Pfam" id="PF00443">
    <property type="entry name" value="UCH"/>
    <property type="match status" value="1"/>
</dbReference>
<evidence type="ECO:0000256" key="1">
    <source>
        <dbReference type="ARBA" id="ARBA00000707"/>
    </source>
</evidence>
<dbReference type="AlphaFoldDB" id="A0A3N4KFA6"/>
<dbReference type="InterPro" id="IPR038765">
    <property type="entry name" value="Papain-like_cys_pep_sf"/>
</dbReference>
<dbReference type="InterPro" id="IPR001394">
    <property type="entry name" value="Peptidase_C19_UCH"/>
</dbReference>
<dbReference type="FunCoup" id="A0A3N4KFA6">
    <property type="interactions" value="52"/>
</dbReference>
<dbReference type="EMBL" id="ML119154">
    <property type="protein sequence ID" value="RPB09167.1"/>
    <property type="molecule type" value="Genomic_DNA"/>
</dbReference>
<feature type="compositionally biased region" description="Polar residues" evidence="8">
    <location>
        <begin position="1"/>
        <end position="14"/>
    </location>
</feature>
<keyword evidence="12" id="KW-1185">Reference proteome</keyword>
<dbReference type="Gene3D" id="3.90.70.10">
    <property type="entry name" value="Cysteine proteinases"/>
    <property type="match status" value="1"/>
</dbReference>